<dbReference type="RefSeq" id="WP_133436572.1">
    <property type="nucleotide sequence ID" value="NZ_JAUFSA010000001.1"/>
</dbReference>
<dbReference type="Proteomes" id="UP001229081">
    <property type="component" value="Unassembled WGS sequence"/>
</dbReference>
<sequence length="132" mass="14044">MNLHGRPTAAELVAAVAEFLEHDVREATTGQVNFHARVAANALRMVERELRNTGEAEARAALTGLGFTDETALAAAIRAGDLDGRDHDVTACLRTLVGHRLAAAHPGYDAQPGFDVQPGYDAQPGFDKEPLS</sequence>
<name>A0A4R5WXW5_9MYCO</name>
<gene>
    <name evidence="3" type="ORF">QXL92_16755</name>
</gene>
<dbReference type="EMBL" id="JAUFSA010000001">
    <property type="protein sequence ID" value="MDP7736393.1"/>
    <property type="molecule type" value="Genomic_DNA"/>
</dbReference>
<evidence type="ECO:0000259" key="2">
    <source>
        <dbReference type="Pfam" id="PF19802"/>
    </source>
</evidence>
<protein>
    <submittedName>
        <fullName evidence="3">DUF6285 domain-containing protein</fullName>
    </submittedName>
</protein>
<organism evidence="3 4">
    <name type="scientific">Mycobacterium paragordonae</name>
    <dbReference type="NCBI Taxonomy" id="1389713"/>
    <lineage>
        <taxon>Bacteria</taxon>
        <taxon>Bacillati</taxon>
        <taxon>Actinomycetota</taxon>
        <taxon>Actinomycetes</taxon>
        <taxon>Mycobacteriales</taxon>
        <taxon>Mycobacteriaceae</taxon>
        <taxon>Mycobacterium</taxon>
    </lineage>
</organism>
<proteinExistence type="predicted"/>
<dbReference type="InterPro" id="IPR046252">
    <property type="entry name" value="DUF6285"/>
</dbReference>
<dbReference type="Pfam" id="PF19802">
    <property type="entry name" value="DUF6285"/>
    <property type="match status" value="1"/>
</dbReference>
<feature type="region of interest" description="Disordered" evidence="1">
    <location>
        <begin position="109"/>
        <end position="132"/>
    </location>
</feature>
<evidence type="ECO:0000313" key="4">
    <source>
        <dbReference type="Proteomes" id="UP001229081"/>
    </source>
</evidence>
<reference evidence="3" key="1">
    <citation type="submission" date="2023-06" db="EMBL/GenBank/DDBJ databases">
        <title>Identification of two novel mycobacterium reveal diversities and complexities of Mycobacterium gordonae clade.</title>
        <authorList>
            <person name="Matsumoto Y."/>
            <person name="Nakamura S."/>
            <person name="Motooka D."/>
            <person name="Fukushima K."/>
        </authorList>
    </citation>
    <scope>NUCLEOTIDE SEQUENCE</scope>
    <source>
        <strain evidence="3">TY812</strain>
    </source>
</reference>
<feature type="domain" description="DUF6285" evidence="2">
    <location>
        <begin position="27"/>
        <end position="108"/>
    </location>
</feature>
<evidence type="ECO:0000313" key="3">
    <source>
        <dbReference type="EMBL" id="MDP7736393.1"/>
    </source>
</evidence>
<accession>A0A4R5WXW5</accession>
<comment type="caution">
    <text evidence="3">The sequence shown here is derived from an EMBL/GenBank/DDBJ whole genome shotgun (WGS) entry which is preliminary data.</text>
</comment>
<dbReference type="AlphaFoldDB" id="A0A4R5WXW5"/>
<evidence type="ECO:0000256" key="1">
    <source>
        <dbReference type="SAM" id="MobiDB-lite"/>
    </source>
</evidence>